<dbReference type="InterPro" id="IPR002577">
    <property type="entry name" value="HTH_HxlR"/>
</dbReference>
<dbReference type="EMBL" id="CP151767">
    <property type="protein sequence ID" value="WZU69132.2"/>
    <property type="molecule type" value="Genomic_DNA"/>
</dbReference>
<evidence type="ECO:0000256" key="2">
    <source>
        <dbReference type="ARBA" id="ARBA00023125"/>
    </source>
</evidence>
<dbReference type="Gene3D" id="1.10.10.10">
    <property type="entry name" value="Winged helix-like DNA-binding domain superfamily/Winged helix DNA-binding domain"/>
    <property type="match status" value="2"/>
</dbReference>
<dbReference type="GO" id="GO:0003677">
    <property type="term" value="F:DNA binding"/>
    <property type="evidence" value="ECO:0007669"/>
    <property type="project" value="UniProtKB-KW"/>
</dbReference>
<reference evidence="5 6" key="2">
    <citation type="submission" date="2024-08" db="EMBL/GenBank/DDBJ databases">
        <title>Phylogenomic analyses of a clade within the roseobacter group suggest taxonomic reassignments of species of the genera Aestuariivita, Citreicella, Loktanella, Nautella, Pelagibaca, Ruegeria, Thalassobius, Thiobacimonas and Tropicibacter, and the proposal o.</title>
        <authorList>
            <person name="Jeon C.O."/>
        </authorList>
    </citation>
    <scope>NUCLEOTIDE SEQUENCE [LARGE SCALE GENOMIC DNA]</scope>
    <source>
        <strain evidence="5 6">SS1-5</strain>
    </source>
</reference>
<dbReference type="InterPro" id="IPR036388">
    <property type="entry name" value="WH-like_DNA-bd_sf"/>
</dbReference>
<evidence type="ECO:0000313" key="6">
    <source>
        <dbReference type="Proteomes" id="UP001470809"/>
    </source>
</evidence>
<evidence type="ECO:0000259" key="4">
    <source>
        <dbReference type="PROSITE" id="PS51118"/>
    </source>
</evidence>
<dbReference type="Proteomes" id="UP001470809">
    <property type="component" value="Chromosome"/>
</dbReference>
<reference evidence="6" key="1">
    <citation type="submission" date="2024-04" db="EMBL/GenBank/DDBJ databases">
        <title>Phylogenomic analyses of a clade within the roseobacter group suggest taxonomic reassignments of species of the genera Aestuariivita, Citreicella, Loktanella, Nautella, Pelagibaca, Ruegeria, Thalassobius, Thiobacimonas and Tropicibacter, and the proposal o.</title>
        <authorList>
            <person name="Jeon C.O."/>
        </authorList>
    </citation>
    <scope>NUCLEOTIDE SEQUENCE [LARGE SCALE GENOMIC DNA]</scope>
    <source>
        <strain evidence="6">SS1-5</strain>
    </source>
</reference>
<dbReference type="PANTHER" id="PTHR33204:SF37">
    <property type="entry name" value="HTH-TYPE TRANSCRIPTIONAL REGULATOR YODB"/>
    <property type="match status" value="1"/>
</dbReference>
<dbReference type="Pfam" id="PF01638">
    <property type="entry name" value="HxlR"/>
    <property type="match status" value="1"/>
</dbReference>
<proteinExistence type="predicted"/>
<dbReference type="PROSITE" id="PS51118">
    <property type="entry name" value="HTH_HXLR"/>
    <property type="match status" value="1"/>
</dbReference>
<organism evidence="5 6">
    <name type="scientific">Yoonia rhodophyticola</name>
    <dbReference type="NCBI Taxonomy" id="3137370"/>
    <lineage>
        <taxon>Bacteria</taxon>
        <taxon>Pseudomonadati</taxon>
        <taxon>Pseudomonadota</taxon>
        <taxon>Alphaproteobacteria</taxon>
        <taxon>Rhodobacterales</taxon>
        <taxon>Paracoccaceae</taxon>
        <taxon>Yoonia</taxon>
    </lineage>
</organism>
<evidence type="ECO:0000256" key="1">
    <source>
        <dbReference type="ARBA" id="ARBA00023015"/>
    </source>
</evidence>
<dbReference type="AlphaFoldDB" id="A0AAN0NLK0"/>
<keyword evidence="3" id="KW-0804">Transcription</keyword>
<dbReference type="KEGG" id="yrh:AABB31_09895"/>
<keyword evidence="1" id="KW-0805">Transcription regulation</keyword>
<dbReference type="InterPro" id="IPR036390">
    <property type="entry name" value="WH_DNA-bd_sf"/>
</dbReference>
<feature type="domain" description="HTH hxlR-type" evidence="4">
    <location>
        <begin position="93"/>
        <end position="183"/>
    </location>
</feature>
<evidence type="ECO:0000256" key="3">
    <source>
        <dbReference type="ARBA" id="ARBA00023163"/>
    </source>
</evidence>
<protein>
    <submittedName>
        <fullName evidence="5">Winged helix-turn-helix transcriptional regulator</fullName>
    </submittedName>
</protein>
<dbReference type="RefSeq" id="WP_373635664.1">
    <property type="nucleotide sequence ID" value="NZ_CP151767.2"/>
</dbReference>
<evidence type="ECO:0000313" key="5">
    <source>
        <dbReference type="EMBL" id="WZU69132.2"/>
    </source>
</evidence>
<dbReference type="SUPFAM" id="SSF46785">
    <property type="entry name" value="Winged helix' DNA-binding domain"/>
    <property type="match status" value="2"/>
</dbReference>
<name>A0AAN0NLK0_9RHOB</name>
<keyword evidence="6" id="KW-1185">Reference proteome</keyword>
<keyword evidence="2" id="KW-0238">DNA-binding</keyword>
<gene>
    <name evidence="5" type="ORF">AABB31_09895</name>
</gene>
<accession>A0AAN0NLK0</accession>
<sequence length="183" mass="20098">MDINLLVKITARAWSLHILALLHDGVPGRQAALLSQMPAGRTAFAASMSHLVDLKLVERNPGHGHPLRPEFRLTPGGVQAARVAKRIVSAVGNPDGAAFSLLRRRWSVPILSITNAPTRFSDIKAALPSITDRALSQSLYRLEEQAWLRRSFDTSRRSPRPIYQAANTGAAISTILRPQNNWA</sequence>
<dbReference type="PANTHER" id="PTHR33204">
    <property type="entry name" value="TRANSCRIPTIONAL REGULATOR, MARR FAMILY"/>
    <property type="match status" value="1"/>
</dbReference>